<keyword evidence="3" id="KW-1185">Reference proteome</keyword>
<protein>
    <submittedName>
        <fullName evidence="2">(salmon louse) hypothetical protein</fullName>
    </submittedName>
</protein>
<gene>
    <name evidence="2" type="ORF">LSAA_6121</name>
</gene>
<dbReference type="OrthoDB" id="338650at2759"/>
<sequence length="125" mass="13889">MQSEYFNDPPLSGEEEEADVLEGDEEGDVIGELHSRVSSSNIYYDTMIPPSAADQSLMEALLMSKALTFKRSNSVDSTLSSLLSENDCRCDDCILGLNDAIECNVVTENGEKTLQKHLKKRKKVR</sequence>
<organism evidence="2 3">
    <name type="scientific">Lepeophtheirus salmonis</name>
    <name type="common">Salmon louse</name>
    <name type="synonym">Caligus salmonis</name>
    <dbReference type="NCBI Taxonomy" id="72036"/>
    <lineage>
        <taxon>Eukaryota</taxon>
        <taxon>Metazoa</taxon>
        <taxon>Ecdysozoa</taxon>
        <taxon>Arthropoda</taxon>
        <taxon>Crustacea</taxon>
        <taxon>Multicrustacea</taxon>
        <taxon>Hexanauplia</taxon>
        <taxon>Copepoda</taxon>
        <taxon>Siphonostomatoida</taxon>
        <taxon>Caligidae</taxon>
        <taxon>Lepeophtheirus</taxon>
    </lineage>
</organism>
<feature type="region of interest" description="Disordered" evidence="1">
    <location>
        <begin position="1"/>
        <end position="23"/>
    </location>
</feature>
<accession>A0A7R8CLR7</accession>
<evidence type="ECO:0000256" key="1">
    <source>
        <dbReference type="SAM" id="MobiDB-lite"/>
    </source>
</evidence>
<proteinExistence type="predicted"/>
<reference evidence="2" key="1">
    <citation type="submission" date="2021-02" db="EMBL/GenBank/DDBJ databases">
        <authorList>
            <person name="Bekaert M."/>
        </authorList>
    </citation>
    <scope>NUCLEOTIDE SEQUENCE</scope>
    <source>
        <strain evidence="2">IoA-00</strain>
    </source>
</reference>
<dbReference type="AlphaFoldDB" id="A0A7R8CLR7"/>
<name>A0A7R8CLR7_LEPSM</name>
<dbReference type="EMBL" id="HG994594">
    <property type="protein sequence ID" value="CAF2859366.1"/>
    <property type="molecule type" value="Genomic_DNA"/>
</dbReference>
<feature type="compositionally biased region" description="Acidic residues" evidence="1">
    <location>
        <begin position="13"/>
        <end position="23"/>
    </location>
</feature>
<dbReference type="Proteomes" id="UP000675881">
    <property type="component" value="Chromosome 15"/>
</dbReference>
<evidence type="ECO:0000313" key="2">
    <source>
        <dbReference type="EMBL" id="CAF2859366.1"/>
    </source>
</evidence>
<evidence type="ECO:0000313" key="3">
    <source>
        <dbReference type="Proteomes" id="UP000675881"/>
    </source>
</evidence>